<accession>A0A368TQS2</accession>
<dbReference type="InterPro" id="IPR013325">
    <property type="entry name" value="RNA_pol_sigma_r2"/>
</dbReference>
<dbReference type="GO" id="GO:0003677">
    <property type="term" value="F:DNA binding"/>
    <property type="evidence" value="ECO:0007669"/>
    <property type="project" value="UniProtKB-KW"/>
</dbReference>
<keyword evidence="9" id="KW-1185">Reference proteome</keyword>
<gene>
    <name evidence="8" type="ORF">DU506_18100</name>
</gene>
<dbReference type="InterPro" id="IPR014284">
    <property type="entry name" value="RNA_pol_sigma-70_dom"/>
</dbReference>
<sequence length="183" mass="21047">MTAEHQQYPCIESAWQAHHKELRGFLLRHSGDRDAADDLLQGVYAKALAHRIRFCELDSPRAWLFRVARHQWIDDQRRAKHWTGEEPPETLVEPESTSPLESLAGCIYRALPGCSPEDADIIQQCDLEGTRQADYARRHGLGLPATKARLRRARQRLRERLIEQCGIVFDEQGCICCHSAHRE</sequence>
<dbReference type="PROSITE" id="PS01063">
    <property type="entry name" value="SIGMA70_ECF"/>
    <property type="match status" value="1"/>
</dbReference>
<evidence type="ECO:0000259" key="7">
    <source>
        <dbReference type="Pfam" id="PF04542"/>
    </source>
</evidence>
<dbReference type="EMBL" id="QPIJ01000062">
    <property type="protein sequence ID" value="RCV86666.1"/>
    <property type="molecule type" value="Genomic_DNA"/>
</dbReference>
<comment type="caution">
    <text evidence="8">The sequence shown here is derived from an EMBL/GenBank/DDBJ whole genome shotgun (WGS) entry which is preliminary data.</text>
</comment>
<proteinExistence type="inferred from homology"/>
<comment type="similarity">
    <text evidence="1 6">Belongs to the sigma-70 factor family. ECF subfamily.</text>
</comment>
<dbReference type="InterPro" id="IPR039425">
    <property type="entry name" value="RNA_pol_sigma-70-like"/>
</dbReference>
<dbReference type="SUPFAM" id="SSF88659">
    <property type="entry name" value="Sigma3 and sigma4 domains of RNA polymerase sigma factors"/>
    <property type="match status" value="1"/>
</dbReference>
<dbReference type="SUPFAM" id="SSF88946">
    <property type="entry name" value="Sigma2 domain of RNA polymerase sigma factors"/>
    <property type="match status" value="1"/>
</dbReference>
<dbReference type="InterPro" id="IPR000838">
    <property type="entry name" value="RNA_pol_sigma70_ECF_CS"/>
</dbReference>
<evidence type="ECO:0000256" key="6">
    <source>
        <dbReference type="RuleBase" id="RU000716"/>
    </source>
</evidence>
<feature type="domain" description="RNA polymerase sigma-70 region 2" evidence="7">
    <location>
        <begin position="16"/>
        <end position="80"/>
    </location>
</feature>
<dbReference type="OrthoDB" id="9797134at2"/>
<evidence type="ECO:0000256" key="3">
    <source>
        <dbReference type="ARBA" id="ARBA00023082"/>
    </source>
</evidence>
<dbReference type="RefSeq" id="WP_114488275.1">
    <property type="nucleotide sequence ID" value="NZ_CBCSHM010000069.1"/>
</dbReference>
<evidence type="ECO:0000256" key="2">
    <source>
        <dbReference type="ARBA" id="ARBA00023015"/>
    </source>
</evidence>
<dbReference type="NCBIfam" id="TIGR02937">
    <property type="entry name" value="sigma70-ECF"/>
    <property type="match status" value="1"/>
</dbReference>
<organism evidence="8 9">
    <name type="scientific">Vreelandella rituensis</name>
    <dbReference type="NCBI Taxonomy" id="2282306"/>
    <lineage>
        <taxon>Bacteria</taxon>
        <taxon>Pseudomonadati</taxon>
        <taxon>Pseudomonadota</taxon>
        <taxon>Gammaproteobacteria</taxon>
        <taxon>Oceanospirillales</taxon>
        <taxon>Halomonadaceae</taxon>
        <taxon>Vreelandella</taxon>
    </lineage>
</organism>
<evidence type="ECO:0000256" key="5">
    <source>
        <dbReference type="ARBA" id="ARBA00023163"/>
    </source>
</evidence>
<dbReference type="GO" id="GO:0016987">
    <property type="term" value="F:sigma factor activity"/>
    <property type="evidence" value="ECO:0007669"/>
    <property type="project" value="UniProtKB-KW"/>
</dbReference>
<dbReference type="PANTHER" id="PTHR43133">
    <property type="entry name" value="RNA POLYMERASE ECF-TYPE SIGMA FACTO"/>
    <property type="match status" value="1"/>
</dbReference>
<dbReference type="AlphaFoldDB" id="A0A368TQS2"/>
<keyword evidence="4 6" id="KW-0238">DNA-binding</keyword>
<name>A0A368TQS2_9GAMM</name>
<keyword evidence="5 6" id="KW-0804">Transcription</keyword>
<dbReference type="InterPro" id="IPR007627">
    <property type="entry name" value="RNA_pol_sigma70_r2"/>
</dbReference>
<keyword evidence="2 6" id="KW-0805">Transcription regulation</keyword>
<protein>
    <recommendedName>
        <fullName evidence="6">RNA polymerase sigma factor</fullName>
    </recommendedName>
</protein>
<dbReference type="GO" id="GO:0006352">
    <property type="term" value="P:DNA-templated transcription initiation"/>
    <property type="evidence" value="ECO:0007669"/>
    <property type="project" value="InterPro"/>
</dbReference>
<dbReference type="Gene3D" id="1.10.10.10">
    <property type="entry name" value="Winged helix-like DNA-binding domain superfamily/Winged helix DNA-binding domain"/>
    <property type="match status" value="1"/>
</dbReference>
<evidence type="ECO:0000313" key="8">
    <source>
        <dbReference type="EMBL" id="RCV86666.1"/>
    </source>
</evidence>
<dbReference type="Proteomes" id="UP000253204">
    <property type="component" value="Unassembled WGS sequence"/>
</dbReference>
<dbReference type="Gene3D" id="1.10.1740.10">
    <property type="match status" value="1"/>
</dbReference>
<dbReference type="PANTHER" id="PTHR43133:SF8">
    <property type="entry name" value="RNA POLYMERASE SIGMA FACTOR HI_1459-RELATED"/>
    <property type="match status" value="1"/>
</dbReference>
<keyword evidence="3 6" id="KW-0731">Sigma factor</keyword>
<dbReference type="InterPro" id="IPR013324">
    <property type="entry name" value="RNA_pol_sigma_r3/r4-like"/>
</dbReference>
<reference evidence="8 9" key="1">
    <citation type="submission" date="2018-07" db="EMBL/GenBank/DDBJ databases">
        <title>Halomonas rutogse sp. nov., isolated from Lake TangqianCo on Tibetan Plateau.</title>
        <authorList>
            <person name="Lu H."/>
            <person name="Xing P."/>
            <person name="Wu Q."/>
        </authorList>
    </citation>
    <scope>NUCLEOTIDE SEQUENCE [LARGE SCALE GENOMIC DNA]</scope>
    <source>
        <strain evidence="8 9">TQ8S</strain>
    </source>
</reference>
<evidence type="ECO:0000313" key="9">
    <source>
        <dbReference type="Proteomes" id="UP000253204"/>
    </source>
</evidence>
<dbReference type="InterPro" id="IPR036388">
    <property type="entry name" value="WH-like_DNA-bd_sf"/>
</dbReference>
<evidence type="ECO:0000256" key="1">
    <source>
        <dbReference type="ARBA" id="ARBA00010641"/>
    </source>
</evidence>
<evidence type="ECO:0000256" key="4">
    <source>
        <dbReference type="ARBA" id="ARBA00023125"/>
    </source>
</evidence>
<dbReference type="Pfam" id="PF04542">
    <property type="entry name" value="Sigma70_r2"/>
    <property type="match status" value="1"/>
</dbReference>